<sequence length="455" mass="51830">MADDSLRKRTTHSNVAAVLKATAGDGAVATREEPHPAGEVKYGTLSQIIRALLLLTWFNCGCVSIGVTQLLGAPLYWWNKDYYYAYMALTKQSFGILAIAGTRWSAPTKVRVSWDKDLRGQFHKSTSGRLETSFPERLVYISNHQVYTEWLYLWWIAYTSRMHGHIFIILKESLKYVPVLGPGMMFYGFIFMARKWIQDKPRLQHRLEKLKTRHSGPMSGSEGLDPMWLLIFPEGTNLSRNTKKKSTAWAESQGITDMKHVLIPRSTGLFFCLQQLQGTVDWVYDCTIAYEGTPKGSFAPDFFTIRSTYLQGRPPKCVNMHWRRFAVASIPLTDAKEFENWLMDRWREKDALLEQWYETGRFPADAESADLAKGISRDGFIETEITLNNWMEIGQIFVVLASAALVVNVTLKAYGILKDLEVKGVQPWSDDVIRDLLEHVWSVLGMASSLKAGFP</sequence>
<protein>
    <recommendedName>
        <fullName evidence="5">Phospholipid/glycerol acyltransferase domain-containing protein</fullName>
    </recommendedName>
</protein>
<keyword evidence="4" id="KW-0812">Transmembrane</keyword>
<feature type="domain" description="Phospholipid/glycerol acyltransferase" evidence="5">
    <location>
        <begin position="138"/>
        <end position="270"/>
    </location>
</feature>
<name>A0A0D2D4V7_9EURO</name>
<dbReference type="SMART" id="SM00563">
    <property type="entry name" value="PlsC"/>
    <property type="match status" value="1"/>
</dbReference>
<dbReference type="CDD" id="cd07990">
    <property type="entry name" value="LPLAT_LCLAT1-like"/>
    <property type="match status" value="1"/>
</dbReference>
<dbReference type="SUPFAM" id="SSF69593">
    <property type="entry name" value="Glycerol-3-phosphate (1)-acyltransferase"/>
    <property type="match status" value="1"/>
</dbReference>
<dbReference type="InterPro" id="IPR032098">
    <property type="entry name" value="Acyltransf_C"/>
</dbReference>
<dbReference type="STRING" id="348802.A0A0D2D4V7"/>
<evidence type="ECO:0000256" key="4">
    <source>
        <dbReference type="SAM" id="Phobius"/>
    </source>
</evidence>
<proteinExistence type="inferred from homology"/>
<evidence type="ECO:0000259" key="5">
    <source>
        <dbReference type="SMART" id="SM00563"/>
    </source>
</evidence>
<evidence type="ECO:0000313" key="7">
    <source>
        <dbReference type="Proteomes" id="UP000054342"/>
    </source>
</evidence>
<keyword evidence="7" id="KW-1185">Reference proteome</keyword>
<dbReference type="Pfam" id="PF16076">
    <property type="entry name" value="Acyltransf_C"/>
    <property type="match status" value="1"/>
</dbReference>
<keyword evidence="2" id="KW-0808">Transferase</keyword>
<feature type="transmembrane region" description="Helical" evidence="4">
    <location>
        <begin position="51"/>
        <end position="77"/>
    </location>
</feature>
<dbReference type="RefSeq" id="XP_013317961.1">
    <property type="nucleotide sequence ID" value="XM_013462507.1"/>
</dbReference>
<dbReference type="Pfam" id="PF01553">
    <property type="entry name" value="Acyltransferase"/>
    <property type="match status" value="1"/>
</dbReference>
<feature type="transmembrane region" description="Helical" evidence="4">
    <location>
        <begin position="83"/>
        <end position="101"/>
    </location>
</feature>
<dbReference type="InterPro" id="IPR002123">
    <property type="entry name" value="Plipid/glycerol_acylTrfase"/>
</dbReference>
<keyword evidence="4" id="KW-0472">Membrane</keyword>
<dbReference type="HOGENOM" id="CLU_041844_3_2_1"/>
<evidence type="ECO:0000313" key="6">
    <source>
        <dbReference type="EMBL" id="KIW57377.1"/>
    </source>
</evidence>
<dbReference type="GO" id="GO:0005783">
    <property type="term" value="C:endoplasmic reticulum"/>
    <property type="evidence" value="ECO:0007669"/>
    <property type="project" value="TreeGrafter"/>
</dbReference>
<dbReference type="Proteomes" id="UP000054342">
    <property type="component" value="Unassembled WGS sequence"/>
</dbReference>
<dbReference type="PANTHER" id="PTHR10983:SF16">
    <property type="entry name" value="LYSOCARDIOLIPIN ACYLTRANSFERASE 1"/>
    <property type="match status" value="1"/>
</dbReference>
<dbReference type="OrthoDB" id="189226at2759"/>
<dbReference type="PANTHER" id="PTHR10983">
    <property type="entry name" value="1-ACYLGLYCEROL-3-PHOSPHATE ACYLTRANSFERASE-RELATED"/>
    <property type="match status" value="1"/>
</dbReference>
<feature type="transmembrane region" description="Helical" evidence="4">
    <location>
        <begin position="176"/>
        <end position="197"/>
    </location>
</feature>
<dbReference type="GeneID" id="25327839"/>
<dbReference type="GO" id="GO:0016746">
    <property type="term" value="F:acyltransferase activity"/>
    <property type="evidence" value="ECO:0007669"/>
    <property type="project" value="UniProtKB-KW"/>
</dbReference>
<dbReference type="EMBL" id="KN847319">
    <property type="protein sequence ID" value="KIW57377.1"/>
    <property type="molecule type" value="Genomic_DNA"/>
</dbReference>
<reference evidence="6 7" key="1">
    <citation type="submission" date="2015-01" db="EMBL/GenBank/DDBJ databases">
        <title>The Genome Sequence of Exophiala xenobiotica CBS118157.</title>
        <authorList>
            <consortium name="The Broad Institute Genomics Platform"/>
            <person name="Cuomo C."/>
            <person name="de Hoog S."/>
            <person name="Gorbushina A."/>
            <person name="Stielow B."/>
            <person name="Teixiera M."/>
            <person name="Abouelleil A."/>
            <person name="Chapman S.B."/>
            <person name="Priest M."/>
            <person name="Young S.K."/>
            <person name="Wortman J."/>
            <person name="Nusbaum C."/>
            <person name="Birren B."/>
        </authorList>
    </citation>
    <scope>NUCLEOTIDE SEQUENCE [LARGE SCALE GENOMIC DNA]</scope>
    <source>
        <strain evidence="6 7">CBS 118157</strain>
    </source>
</reference>
<accession>A0A0D2D4V7</accession>
<keyword evidence="3" id="KW-0012">Acyltransferase</keyword>
<dbReference type="AlphaFoldDB" id="A0A0D2D4V7"/>
<organism evidence="6 7">
    <name type="scientific">Exophiala xenobiotica</name>
    <dbReference type="NCBI Taxonomy" id="348802"/>
    <lineage>
        <taxon>Eukaryota</taxon>
        <taxon>Fungi</taxon>
        <taxon>Dikarya</taxon>
        <taxon>Ascomycota</taxon>
        <taxon>Pezizomycotina</taxon>
        <taxon>Eurotiomycetes</taxon>
        <taxon>Chaetothyriomycetidae</taxon>
        <taxon>Chaetothyriales</taxon>
        <taxon>Herpotrichiellaceae</taxon>
        <taxon>Exophiala</taxon>
    </lineage>
</organism>
<evidence type="ECO:0000256" key="1">
    <source>
        <dbReference type="ARBA" id="ARBA00008655"/>
    </source>
</evidence>
<comment type="similarity">
    <text evidence="1">Belongs to the 1-acyl-sn-glycerol-3-phosphate acyltransferase family.</text>
</comment>
<dbReference type="GO" id="GO:0036149">
    <property type="term" value="P:phosphatidylinositol acyl-chain remodeling"/>
    <property type="evidence" value="ECO:0007669"/>
    <property type="project" value="TreeGrafter"/>
</dbReference>
<gene>
    <name evidence="6" type="ORF">PV05_05931</name>
</gene>
<evidence type="ECO:0000256" key="2">
    <source>
        <dbReference type="ARBA" id="ARBA00022679"/>
    </source>
</evidence>
<keyword evidence="4" id="KW-1133">Transmembrane helix</keyword>
<evidence type="ECO:0000256" key="3">
    <source>
        <dbReference type="ARBA" id="ARBA00023315"/>
    </source>
</evidence>